<dbReference type="AlphaFoldDB" id="A0A2K9NP46"/>
<sequence length="27" mass="3070">MDFAIVGAIAALTFIYLIYCLIFPDKF</sequence>
<dbReference type="GO" id="GO:0008556">
    <property type="term" value="F:P-type potassium transmembrane transporter activity"/>
    <property type="evidence" value="ECO:0007669"/>
    <property type="project" value="InterPro"/>
</dbReference>
<dbReference type="EMBL" id="CP025704">
    <property type="protein sequence ID" value="AUN97291.1"/>
    <property type="molecule type" value="Genomic_DNA"/>
</dbReference>
<dbReference type="RefSeq" id="WP_102242586.1">
    <property type="nucleotide sequence ID" value="NZ_CP025704.1"/>
</dbReference>
<protein>
    <recommendedName>
        <fullName evidence="4">K(+)-transporting ATPase subunit F</fullName>
    </recommendedName>
</protein>
<dbReference type="InterPro" id="IPR011726">
    <property type="entry name" value="KdpF"/>
</dbReference>
<dbReference type="Pfam" id="PF09604">
    <property type="entry name" value="Potass_KdpF"/>
    <property type="match status" value="1"/>
</dbReference>
<keyword evidence="1" id="KW-1133">Transmembrane helix</keyword>
<feature type="transmembrane region" description="Helical" evidence="1">
    <location>
        <begin position="6"/>
        <end position="24"/>
    </location>
</feature>
<organism evidence="2 3">
    <name type="scientific">Bacteriovorax stolpii</name>
    <name type="common">Bdellovibrio stolpii</name>
    <dbReference type="NCBI Taxonomy" id="960"/>
    <lineage>
        <taxon>Bacteria</taxon>
        <taxon>Pseudomonadati</taxon>
        <taxon>Bdellovibrionota</taxon>
        <taxon>Bacteriovoracia</taxon>
        <taxon>Bacteriovoracales</taxon>
        <taxon>Bacteriovoracaceae</taxon>
        <taxon>Bacteriovorax</taxon>
    </lineage>
</organism>
<dbReference type="Proteomes" id="UP000235584">
    <property type="component" value="Chromosome"/>
</dbReference>
<dbReference type="GO" id="GO:0005886">
    <property type="term" value="C:plasma membrane"/>
    <property type="evidence" value="ECO:0007669"/>
    <property type="project" value="InterPro"/>
</dbReference>
<proteinExistence type="predicted"/>
<keyword evidence="1" id="KW-0812">Transmembrane</keyword>
<evidence type="ECO:0000313" key="2">
    <source>
        <dbReference type="EMBL" id="AUN97291.1"/>
    </source>
</evidence>
<name>A0A2K9NP46_BACTC</name>
<evidence type="ECO:0008006" key="4">
    <source>
        <dbReference type="Google" id="ProtNLM"/>
    </source>
</evidence>
<evidence type="ECO:0000256" key="1">
    <source>
        <dbReference type="SAM" id="Phobius"/>
    </source>
</evidence>
<dbReference type="KEGG" id="bsto:C0V70_04025"/>
<keyword evidence="3" id="KW-1185">Reference proteome</keyword>
<evidence type="ECO:0000313" key="3">
    <source>
        <dbReference type="Proteomes" id="UP000235584"/>
    </source>
</evidence>
<reference evidence="2 3" key="1">
    <citation type="submission" date="2018-01" db="EMBL/GenBank/DDBJ databases">
        <title>Complete genome sequence of Bacteriovorax stolpii DSM12778.</title>
        <authorList>
            <person name="Tang B."/>
            <person name="Chang J."/>
        </authorList>
    </citation>
    <scope>NUCLEOTIDE SEQUENCE [LARGE SCALE GENOMIC DNA]</scope>
    <source>
        <strain evidence="2 3">DSM 12778</strain>
    </source>
</reference>
<accession>A0A2K9NP46</accession>
<keyword evidence="1" id="KW-0472">Membrane</keyword>
<gene>
    <name evidence="2" type="ORF">C0V70_04025</name>
</gene>